<accession>A0A2P4UPG2</accession>
<keyword evidence="1" id="KW-0472">Membrane</keyword>
<reference evidence="2 3" key="1">
    <citation type="journal article" date="2017" name="Chemistry">
        <title>Isolation, Biosynthesis and Chemical Modifications of Rubterolones A-F: Rare Tropolone Alkaloids from Actinomadura sp. 5-2.</title>
        <authorList>
            <person name="Guo H."/>
            <person name="Benndorf R."/>
            <person name="Leichnitz D."/>
            <person name="Klassen J.L."/>
            <person name="Vollmers J."/>
            <person name="Gorls H."/>
            <person name="Steinacker M."/>
            <person name="Weigel C."/>
            <person name="Dahse H.M."/>
            <person name="Kaster A.K."/>
            <person name="de Beer Z.W."/>
            <person name="Poulsen M."/>
            <person name="Beemelmanns C."/>
        </authorList>
    </citation>
    <scope>NUCLEOTIDE SEQUENCE [LARGE SCALE GENOMIC DNA]</scope>
    <source>
        <strain evidence="2 3">5-2</strain>
    </source>
</reference>
<evidence type="ECO:0000313" key="2">
    <source>
        <dbReference type="EMBL" id="POM26904.1"/>
    </source>
</evidence>
<organism evidence="2 3">
    <name type="scientific">Actinomadura rubteroloni</name>
    <dbReference type="NCBI Taxonomy" id="1926885"/>
    <lineage>
        <taxon>Bacteria</taxon>
        <taxon>Bacillati</taxon>
        <taxon>Actinomycetota</taxon>
        <taxon>Actinomycetes</taxon>
        <taxon>Streptosporangiales</taxon>
        <taxon>Thermomonosporaceae</taxon>
        <taxon>Actinomadura</taxon>
    </lineage>
</organism>
<feature type="transmembrane region" description="Helical" evidence="1">
    <location>
        <begin position="93"/>
        <end position="115"/>
    </location>
</feature>
<keyword evidence="1" id="KW-1133">Transmembrane helix</keyword>
<gene>
    <name evidence="2" type="ORF">BTM25_13120</name>
</gene>
<dbReference type="AlphaFoldDB" id="A0A2P4UPG2"/>
<name>A0A2P4UPG2_9ACTN</name>
<dbReference type="Proteomes" id="UP000242367">
    <property type="component" value="Unassembled WGS sequence"/>
</dbReference>
<proteinExistence type="predicted"/>
<evidence type="ECO:0000256" key="1">
    <source>
        <dbReference type="SAM" id="Phobius"/>
    </source>
</evidence>
<sequence length="120" mass="12095">MDVALKTLAQARIGLGVAAFAAPALSARLLGLGGADNPARDYALRLFGAREIGLGTGYLLGKGPSRKVWARYGLAADVLDTVGGLKARGRLPLWSVAAVVALSGGAAALGAATVARDIVR</sequence>
<dbReference type="EMBL" id="MTBP01000001">
    <property type="protein sequence ID" value="POM26904.1"/>
    <property type="molecule type" value="Genomic_DNA"/>
</dbReference>
<keyword evidence="1" id="KW-0812">Transmembrane</keyword>
<protein>
    <submittedName>
        <fullName evidence="2">Uncharacterized protein</fullName>
    </submittedName>
</protein>
<evidence type="ECO:0000313" key="3">
    <source>
        <dbReference type="Proteomes" id="UP000242367"/>
    </source>
</evidence>
<keyword evidence="3" id="KW-1185">Reference proteome</keyword>
<comment type="caution">
    <text evidence="2">The sequence shown here is derived from an EMBL/GenBank/DDBJ whole genome shotgun (WGS) entry which is preliminary data.</text>
</comment>